<feature type="region of interest" description="Disordered" evidence="2">
    <location>
        <begin position="73"/>
        <end position="93"/>
    </location>
</feature>
<reference evidence="4" key="1">
    <citation type="submission" date="2023-06" db="EMBL/GenBank/DDBJ databases">
        <title>Genomic analysis of the entomopathogenic nematode Steinernema hermaphroditum.</title>
        <authorList>
            <person name="Schwarz E.M."/>
            <person name="Heppert J.K."/>
            <person name="Baniya A."/>
            <person name="Schwartz H.T."/>
            <person name="Tan C.-H."/>
            <person name="Antoshechkin I."/>
            <person name="Sternberg P.W."/>
            <person name="Goodrich-Blair H."/>
            <person name="Dillman A.R."/>
        </authorList>
    </citation>
    <scope>NUCLEOTIDE SEQUENCE</scope>
    <source>
        <strain evidence="4">PS9179</strain>
        <tissue evidence="4">Whole animal</tissue>
    </source>
</reference>
<keyword evidence="3" id="KW-0472">Membrane</keyword>
<proteinExistence type="predicted"/>
<feature type="transmembrane region" description="Helical" evidence="3">
    <location>
        <begin position="98"/>
        <end position="116"/>
    </location>
</feature>
<dbReference type="EMBL" id="JAUCMV010000004">
    <property type="protein sequence ID" value="KAK0405708.1"/>
    <property type="molecule type" value="Genomic_DNA"/>
</dbReference>
<dbReference type="Proteomes" id="UP001175271">
    <property type="component" value="Unassembled WGS sequence"/>
</dbReference>
<protein>
    <submittedName>
        <fullName evidence="4">Uncharacterized protein</fullName>
    </submittedName>
</protein>
<dbReference type="AlphaFoldDB" id="A0AA39LQC7"/>
<keyword evidence="3" id="KW-1133">Transmembrane helix</keyword>
<evidence type="ECO:0000256" key="3">
    <source>
        <dbReference type="SAM" id="Phobius"/>
    </source>
</evidence>
<sequence>MSFRYLNDVFIGEPRFLDVSTATEDFNYFNERHASKIDEIEDEGERLLQQLNESKEKFENLVKKAKGLGESFEGPKEIEVEEEAEPEPSSASPTGMDMFIGVLFGLLLVFIGHYVFPNGQSTS</sequence>
<organism evidence="4 5">
    <name type="scientific">Steinernema hermaphroditum</name>
    <dbReference type="NCBI Taxonomy" id="289476"/>
    <lineage>
        <taxon>Eukaryota</taxon>
        <taxon>Metazoa</taxon>
        <taxon>Ecdysozoa</taxon>
        <taxon>Nematoda</taxon>
        <taxon>Chromadorea</taxon>
        <taxon>Rhabditida</taxon>
        <taxon>Tylenchina</taxon>
        <taxon>Panagrolaimomorpha</taxon>
        <taxon>Strongyloidoidea</taxon>
        <taxon>Steinernematidae</taxon>
        <taxon>Steinernema</taxon>
    </lineage>
</organism>
<keyword evidence="5" id="KW-1185">Reference proteome</keyword>
<evidence type="ECO:0000256" key="2">
    <source>
        <dbReference type="SAM" id="MobiDB-lite"/>
    </source>
</evidence>
<evidence type="ECO:0000313" key="5">
    <source>
        <dbReference type="Proteomes" id="UP001175271"/>
    </source>
</evidence>
<keyword evidence="3" id="KW-0812">Transmembrane</keyword>
<name>A0AA39LQC7_9BILA</name>
<comment type="caution">
    <text evidence="4">The sequence shown here is derived from an EMBL/GenBank/DDBJ whole genome shotgun (WGS) entry which is preliminary data.</text>
</comment>
<evidence type="ECO:0000313" key="4">
    <source>
        <dbReference type="EMBL" id="KAK0405708.1"/>
    </source>
</evidence>
<gene>
    <name evidence="4" type="ORF">QR680_018150</name>
</gene>
<accession>A0AA39LQC7</accession>
<keyword evidence="1" id="KW-0175">Coiled coil</keyword>
<feature type="coiled-coil region" evidence="1">
    <location>
        <begin position="30"/>
        <end position="68"/>
    </location>
</feature>
<evidence type="ECO:0000256" key="1">
    <source>
        <dbReference type="SAM" id="Coils"/>
    </source>
</evidence>